<feature type="region of interest" description="Disordered" evidence="1">
    <location>
        <begin position="1"/>
        <end position="62"/>
    </location>
</feature>
<name>A0AAV7QR87_PLEWA</name>
<protein>
    <submittedName>
        <fullName evidence="2">Uncharacterized protein</fullName>
    </submittedName>
</protein>
<proteinExistence type="predicted"/>
<evidence type="ECO:0000256" key="1">
    <source>
        <dbReference type="SAM" id="MobiDB-lite"/>
    </source>
</evidence>
<reference evidence="2" key="1">
    <citation type="journal article" date="2022" name="bioRxiv">
        <title>Sequencing and chromosome-scale assembly of the giantPleurodeles waltlgenome.</title>
        <authorList>
            <person name="Brown T."/>
            <person name="Elewa A."/>
            <person name="Iarovenko S."/>
            <person name="Subramanian E."/>
            <person name="Araus A.J."/>
            <person name="Petzold A."/>
            <person name="Susuki M."/>
            <person name="Suzuki K.-i.T."/>
            <person name="Hayashi T."/>
            <person name="Toyoda A."/>
            <person name="Oliveira C."/>
            <person name="Osipova E."/>
            <person name="Leigh N.D."/>
            <person name="Simon A."/>
            <person name="Yun M.H."/>
        </authorList>
    </citation>
    <scope>NUCLEOTIDE SEQUENCE</scope>
    <source>
        <strain evidence="2">20211129_DDA</strain>
        <tissue evidence="2">Liver</tissue>
    </source>
</reference>
<dbReference type="Proteomes" id="UP001066276">
    <property type="component" value="Chromosome 6"/>
</dbReference>
<organism evidence="2 3">
    <name type="scientific">Pleurodeles waltl</name>
    <name type="common">Iberian ribbed newt</name>
    <dbReference type="NCBI Taxonomy" id="8319"/>
    <lineage>
        <taxon>Eukaryota</taxon>
        <taxon>Metazoa</taxon>
        <taxon>Chordata</taxon>
        <taxon>Craniata</taxon>
        <taxon>Vertebrata</taxon>
        <taxon>Euteleostomi</taxon>
        <taxon>Amphibia</taxon>
        <taxon>Batrachia</taxon>
        <taxon>Caudata</taxon>
        <taxon>Salamandroidea</taxon>
        <taxon>Salamandridae</taxon>
        <taxon>Pleurodelinae</taxon>
        <taxon>Pleurodeles</taxon>
    </lineage>
</organism>
<sequence length="89" mass="9459">MVGPAAPGTGAGARQEAARSARRDCGDLRAASIARGGAPLSDRQRRGSGERRGALRADRASLEASGRALAETRRVLGGRNRCWASDWWR</sequence>
<keyword evidence="3" id="KW-1185">Reference proteome</keyword>
<accession>A0AAV7QR87</accession>
<evidence type="ECO:0000313" key="3">
    <source>
        <dbReference type="Proteomes" id="UP001066276"/>
    </source>
</evidence>
<feature type="compositionally biased region" description="Basic and acidic residues" evidence="1">
    <location>
        <begin position="16"/>
        <end position="27"/>
    </location>
</feature>
<feature type="compositionally biased region" description="Basic and acidic residues" evidence="1">
    <location>
        <begin position="42"/>
        <end position="61"/>
    </location>
</feature>
<gene>
    <name evidence="2" type="ORF">NDU88_009291</name>
</gene>
<comment type="caution">
    <text evidence="2">The sequence shown here is derived from an EMBL/GenBank/DDBJ whole genome shotgun (WGS) entry which is preliminary data.</text>
</comment>
<evidence type="ECO:0000313" key="2">
    <source>
        <dbReference type="EMBL" id="KAJ1142979.1"/>
    </source>
</evidence>
<dbReference type="EMBL" id="JANPWB010000010">
    <property type="protein sequence ID" value="KAJ1142979.1"/>
    <property type="molecule type" value="Genomic_DNA"/>
</dbReference>
<dbReference type="AlphaFoldDB" id="A0AAV7QR87"/>